<dbReference type="SMART" id="SM00363">
    <property type="entry name" value="S4"/>
    <property type="match status" value="1"/>
</dbReference>
<accession>X0WFF5</accession>
<dbReference type="CDD" id="cd00165">
    <property type="entry name" value="S4"/>
    <property type="match status" value="1"/>
</dbReference>
<dbReference type="Gene3D" id="3.10.290.10">
    <property type="entry name" value="RNA-binding S4 domain"/>
    <property type="match status" value="1"/>
</dbReference>
<dbReference type="Pfam" id="PF01479">
    <property type="entry name" value="S4"/>
    <property type="match status" value="1"/>
</dbReference>
<dbReference type="GO" id="GO:0003723">
    <property type="term" value="F:RNA binding"/>
    <property type="evidence" value="ECO:0007669"/>
    <property type="project" value="InterPro"/>
</dbReference>
<reference evidence="2" key="1">
    <citation type="journal article" date="2014" name="Front. Microbiol.">
        <title>High frequency of phylogenetically diverse reductive dehalogenase-homologous genes in deep subseafloor sedimentary metagenomes.</title>
        <authorList>
            <person name="Kawai M."/>
            <person name="Futagami T."/>
            <person name="Toyoda A."/>
            <person name="Takaki Y."/>
            <person name="Nishi S."/>
            <person name="Hori S."/>
            <person name="Arai W."/>
            <person name="Tsubouchi T."/>
            <person name="Morono Y."/>
            <person name="Uchiyama I."/>
            <person name="Ito T."/>
            <person name="Fujiyama A."/>
            <person name="Inagaki F."/>
            <person name="Takami H."/>
        </authorList>
    </citation>
    <scope>NUCLEOTIDE SEQUENCE</scope>
    <source>
        <strain evidence="2">Expedition CK06-06</strain>
    </source>
</reference>
<dbReference type="AlphaFoldDB" id="X0WFF5"/>
<dbReference type="EMBL" id="BARS01047786">
    <property type="protein sequence ID" value="GAG29694.1"/>
    <property type="molecule type" value="Genomic_DNA"/>
</dbReference>
<sequence>MNERQVRFEVPLPGGRLDLALVVYVPDLSRTRIQQLIRSGLVKTDGLIITKPGFRLNGGEVVEILIPAPTPSKLQAEKIP</sequence>
<name>X0WFF5_9ZZZZ</name>
<organism evidence="2">
    <name type="scientific">marine sediment metagenome</name>
    <dbReference type="NCBI Taxonomy" id="412755"/>
    <lineage>
        <taxon>unclassified sequences</taxon>
        <taxon>metagenomes</taxon>
        <taxon>ecological metagenomes</taxon>
    </lineage>
</organism>
<gene>
    <name evidence="2" type="ORF">S01H1_71730</name>
</gene>
<feature type="domain" description="RNA-binding S4" evidence="1">
    <location>
        <begin position="15"/>
        <end position="75"/>
    </location>
</feature>
<protein>
    <recommendedName>
        <fullName evidence="1">RNA-binding S4 domain-containing protein</fullName>
    </recommendedName>
</protein>
<comment type="caution">
    <text evidence="2">The sequence shown here is derived from an EMBL/GenBank/DDBJ whole genome shotgun (WGS) entry which is preliminary data.</text>
</comment>
<evidence type="ECO:0000313" key="2">
    <source>
        <dbReference type="EMBL" id="GAG29694.1"/>
    </source>
</evidence>
<proteinExistence type="predicted"/>
<evidence type="ECO:0000259" key="1">
    <source>
        <dbReference type="SMART" id="SM00363"/>
    </source>
</evidence>
<dbReference type="InterPro" id="IPR002942">
    <property type="entry name" value="S4_RNA-bd"/>
</dbReference>
<dbReference type="PROSITE" id="PS50889">
    <property type="entry name" value="S4"/>
    <property type="match status" value="1"/>
</dbReference>
<dbReference type="SUPFAM" id="SSF55174">
    <property type="entry name" value="Alpha-L RNA-binding motif"/>
    <property type="match status" value="1"/>
</dbReference>
<dbReference type="InterPro" id="IPR036986">
    <property type="entry name" value="S4_RNA-bd_sf"/>
</dbReference>
<feature type="non-terminal residue" evidence="2">
    <location>
        <position position="80"/>
    </location>
</feature>